<dbReference type="OrthoDB" id="10068023at2759"/>
<dbReference type="EMBL" id="MU826352">
    <property type="protein sequence ID" value="KAJ7380684.1"/>
    <property type="molecule type" value="Genomic_DNA"/>
</dbReference>
<gene>
    <name evidence="2" type="ORF">OS493_007051</name>
</gene>
<name>A0A9X0D0U9_9CNID</name>
<evidence type="ECO:0000313" key="3">
    <source>
        <dbReference type="Proteomes" id="UP001163046"/>
    </source>
</evidence>
<accession>A0A9X0D0U9</accession>
<dbReference type="Proteomes" id="UP001163046">
    <property type="component" value="Unassembled WGS sequence"/>
</dbReference>
<proteinExistence type="predicted"/>
<reference evidence="2" key="1">
    <citation type="submission" date="2023-01" db="EMBL/GenBank/DDBJ databases">
        <title>Genome assembly of the deep-sea coral Lophelia pertusa.</title>
        <authorList>
            <person name="Herrera S."/>
            <person name="Cordes E."/>
        </authorList>
    </citation>
    <scope>NUCLEOTIDE SEQUENCE</scope>
    <source>
        <strain evidence="2">USNM1676648</strain>
        <tissue evidence="2">Polyp</tissue>
    </source>
</reference>
<evidence type="ECO:0000313" key="2">
    <source>
        <dbReference type="EMBL" id="KAJ7380684.1"/>
    </source>
</evidence>
<evidence type="ECO:0000256" key="1">
    <source>
        <dbReference type="SAM" id="MobiDB-lite"/>
    </source>
</evidence>
<keyword evidence="3" id="KW-1185">Reference proteome</keyword>
<protein>
    <submittedName>
        <fullName evidence="2">Uncharacterized protein</fullName>
    </submittedName>
</protein>
<organism evidence="2 3">
    <name type="scientific">Desmophyllum pertusum</name>
    <dbReference type="NCBI Taxonomy" id="174260"/>
    <lineage>
        <taxon>Eukaryota</taxon>
        <taxon>Metazoa</taxon>
        <taxon>Cnidaria</taxon>
        <taxon>Anthozoa</taxon>
        <taxon>Hexacorallia</taxon>
        <taxon>Scleractinia</taxon>
        <taxon>Caryophylliina</taxon>
        <taxon>Caryophylliidae</taxon>
        <taxon>Desmophyllum</taxon>
    </lineage>
</organism>
<comment type="caution">
    <text evidence="2">The sequence shown here is derived from an EMBL/GenBank/DDBJ whole genome shotgun (WGS) entry which is preliminary data.</text>
</comment>
<sequence>MHDRFSLLSTRYAQKLRIEERASGIQVEQTELDSLLEEILEREKDAKRELDSKDSEKKSKADKEKATAEERERSDKEREYKKEELKVRKREIEVQAEKHNQAQKEQQGMFSALMAQMQQQQQYQQKMQTLLVAQQQQQQNKLRMAFMENSKKE</sequence>
<dbReference type="AlphaFoldDB" id="A0A9X0D0U9"/>
<feature type="region of interest" description="Disordered" evidence="1">
    <location>
        <begin position="43"/>
        <end position="85"/>
    </location>
</feature>